<dbReference type="AlphaFoldDB" id="A0A512PGH0"/>
<dbReference type="PROSITE" id="PS50113">
    <property type="entry name" value="PAC"/>
    <property type="match status" value="1"/>
</dbReference>
<dbReference type="Gene3D" id="3.30.565.10">
    <property type="entry name" value="Histidine kinase-like ATPase, C-terminal domain"/>
    <property type="match status" value="1"/>
</dbReference>
<dbReference type="InterPro" id="IPR035965">
    <property type="entry name" value="PAS-like_dom_sf"/>
</dbReference>
<dbReference type="InterPro" id="IPR004358">
    <property type="entry name" value="Sig_transdc_His_kin-like_C"/>
</dbReference>
<dbReference type="InterPro" id="IPR003594">
    <property type="entry name" value="HATPase_dom"/>
</dbReference>
<feature type="domain" description="PAS" evidence="10">
    <location>
        <begin position="190"/>
        <end position="242"/>
    </location>
</feature>
<dbReference type="SUPFAM" id="SSF55785">
    <property type="entry name" value="PYP-like sensor domain (PAS domain)"/>
    <property type="match status" value="1"/>
</dbReference>
<evidence type="ECO:0000259" key="10">
    <source>
        <dbReference type="PROSITE" id="PS50112"/>
    </source>
</evidence>
<evidence type="ECO:0000259" key="11">
    <source>
        <dbReference type="PROSITE" id="PS50113"/>
    </source>
</evidence>
<feature type="transmembrane region" description="Helical" evidence="8">
    <location>
        <begin position="76"/>
        <end position="92"/>
    </location>
</feature>
<feature type="transmembrane region" description="Helical" evidence="8">
    <location>
        <begin position="30"/>
        <end position="46"/>
    </location>
</feature>
<dbReference type="InterPro" id="IPR003661">
    <property type="entry name" value="HisK_dim/P_dom"/>
</dbReference>
<evidence type="ECO:0000256" key="8">
    <source>
        <dbReference type="SAM" id="Phobius"/>
    </source>
</evidence>
<dbReference type="InterPro" id="IPR000700">
    <property type="entry name" value="PAS-assoc_C"/>
</dbReference>
<dbReference type="Gene3D" id="3.30.450.20">
    <property type="entry name" value="PAS domain"/>
    <property type="match status" value="1"/>
</dbReference>
<dbReference type="EMBL" id="BKAL01000011">
    <property type="protein sequence ID" value="GEP70299.1"/>
    <property type="molecule type" value="Genomic_DNA"/>
</dbReference>
<feature type="domain" description="Histidine kinase" evidence="9">
    <location>
        <begin position="338"/>
        <end position="560"/>
    </location>
</feature>
<protein>
    <recommendedName>
        <fullName evidence="3">histidine kinase</fullName>
        <ecNumber evidence="3">2.7.13.3</ecNumber>
    </recommendedName>
</protein>
<dbReference type="PANTHER" id="PTHR43711:SF1">
    <property type="entry name" value="HISTIDINE KINASE 1"/>
    <property type="match status" value="1"/>
</dbReference>
<evidence type="ECO:0000256" key="6">
    <source>
        <dbReference type="ARBA" id="ARBA00022777"/>
    </source>
</evidence>
<dbReference type="CDD" id="cd00130">
    <property type="entry name" value="PAS"/>
    <property type="match status" value="1"/>
</dbReference>
<dbReference type="SMART" id="SM00388">
    <property type="entry name" value="HisKA"/>
    <property type="match status" value="1"/>
</dbReference>
<feature type="transmembrane region" description="Helical" evidence="8">
    <location>
        <begin position="99"/>
        <end position="116"/>
    </location>
</feature>
<dbReference type="CDD" id="cd00082">
    <property type="entry name" value="HisKA"/>
    <property type="match status" value="1"/>
</dbReference>
<dbReference type="Pfam" id="PF02518">
    <property type="entry name" value="HATPase_c"/>
    <property type="match status" value="1"/>
</dbReference>
<dbReference type="SMART" id="SM00387">
    <property type="entry name" value="HATPase_c"/>
    <property type="match status" value="1"/>
</dbReference>
<dbReference type="FunFam" id="3.30.565.10:FF:000006">
    <property type="entry name" value="Sensor histidine kinase WalK"/>
    <property type="match status" value="1"/>
</dbReference>
<dbReference type="SMART" id="SM00091">
    <property type="entry name" value="PAS"/>
    <property type="match status" value="2"/>
</dbReference>
<evidence type="ECO:0000256" key="4">
    <source>
        <dbReference type="ARBA" id="ARBA00022553"/>
    </source>
</evidence>
<dbReference type="InterPro" id="IPR050736">
    <property type="entry name" value="Sensor_HK_Regulatory"/>
</dbReference>
<keyword evidence="7" id="KW-0902">Two-component regulatory system</keyword>
<dbReference type="Pfam" id="PF00512">
    <property type="entry name" value="HisKA"/>
    <property type="match status" value="1"/>
</dbReference>
<comment type="subcellular location">
    <subcellularLocation>
        <location evidence="2">Cell membrane</location>
    </subcellularLocation>
</comment>
<evidence type="ECO:0000256" key="2">
    <source>
        <dbReference type="ARBA" id="ARBA00004236"/>
    </source>
</evidence>
<evidence type="ECO:0000259" key="9">
    <source>
        <dbReference type="PROSITE" id="PS50109"/>
    </source>
</evidence>
<keyword evidence="8" id="KW-1133">Transmembrane helix</keyword>
<reference evidence="12 13" key="1">
    <citation type="submission" date="2019-07" db="EMBL/GenBank/DDBJ databases">
        <title>Whole genome shotgun sequence of Cellulomonas soli NBRC 109434.</title>
        <authorList>
            <person name="Hosoyama A."/>
            <person name="Uohara A."/>
            <person name="Ohji S."/>
            <person name="Ichikawa N."/>
        </authorList>
    </citation>
    <scope>NUCLEOTIDE SEQUENCE [LARGE SCALE GENOMIC DNA]</scope>
    <source>
        <strain evidence="12 13">NBRC 109434</strain>
    </source>
</reference>
<keyword evidence="4" id="KW-0597">Phosphoprotein</keyword>
<gene>
    <name evidence="12" type="ORF">CSO01_30140</name>
</gene>
<dbReference type="GO" id="GO:0005886">
    <property type="term" value="C:plasma membrane"/>
    <property type="evidence" value="ECO:0007669"/>
    <property type="project" value="UniProtKB-SubCell"/>
</dbReference>
<dbReference type="SUPFAM" id="SSF55874">
    <property type="entry name" value="ATPase domain of HSP90 chaperone/DNA topoisomerase II/histidine kinase"/>
    <property type="match status" value="1"/>
</dbReference>
<dbReference type="EC" id="2.7.13.3" evidence="3"/>
<keyword evidence="8" id="KW-0472">Membrane</keyword>
<dbReference type="Gene3D" id="1.10.287.130">
    <property type="match status" value="1"/>
</dbReference>
<dbReference type="Pfam" id="PF13426">
    <property type="entry name" value="PAS_9"/>
    <property type="match status" value="1"/>
</dbReference>
<comment type="caution">
    <text evidence="12">The sequence shown here is derived from an EMBL/GenBank/DDBJ whole genome shotgun (WGS) entry which is preliminary data.</text>
</comment>
<dbReference type="Proteomes" id="UP000321798">
    <property type="component" value="Unassembled WGS sequence"/>
</dbReference>
<dbReference type="InterPro" id="IPR036890">
    <property type="entry name" value="HATPase_C_sf"/>
</dbReference>
<comment type="catalytic activity">
    <reaction evidence="1">
        <text>ATP + protein L-histidine = ADP + protein N-phospho-L-histidine.</text>
        <dbReference type="EC" id="2.7.13.3"/>
    </reaction>
</comment>
<keyword evidence="8" id="KW-0812">Transmembrane</keyword>
<dbReference type="PROSITE" id="PS50112">
    <property type="entry name" value="PAS"/>
    <property type="match status" value="1"/>
</dbReference>
<evidence type="ECO:0000256" key="3">
    <source>
        <dbReference type="ARBA" id="ARBA00012438"/>
    </source>
</evidence>
<sequence>MPFTVLYVIALLTLLLPAIAVPDPGLVAIGAVLVGLETAAAFALPWRRWPDWTLYVPPLVQMLAVGFLRVGTGGPASPFALIMVLPVVDLAARRGRRGVAVAAIGAAGIIAIPLVLGTTDTMITTILVVRAVFVPLVVLVVAYTVNGLTERLRARTETLATLRRMQDALLERMRADAVELARVAADRRASRDMLLSVFDAVTEQAIIAADEDGLVDVFNPGAEKLLGYARADVVGLMRLTDLHLRAELVARRAELFHEDGEVDNPRFLLEALVAPALAGRPEVRDWTYVRRDGSPITVRLAVTRRADTDPRSAGYVVVAADVTAERETDRLKERFVSLVSHELRTPIASVLGYVELLRDESDPLTAEQVGYLDVIERNARHQLRLVGDLLLTAQVRAGRFAVQRARIDLGDVVRASVQTAVPAAQAAGVELEAHTDPVVMIDGDAGRLAQAVDNLLSNAIKFTPSGGTVTVAVRRARGPIGQQQAEVQVTDTGIGIPPDEVTHLTEDFYRASTATRRALPGFGLGLAITHAIVTGHGGRLEVTSRVDEGTTFTMVLPAVTGSVRTSAPS</sequence>
<dbReference type="InterPro" id="IPR000014">
    <property type="entry name" value="PAS"/>
</dbReference>
<evidence type="ECO:0000256" key="7">
    <source>
        <dbReference type="ARBA" id="ARBA00023012"/>
    </source>
</evidence>
<dbReference type="GO" id="GO:0000155">
    <property type="term" value="F:phosphorelay sensor kinase activity"/>
    <property type="evidence" value="ECO:0007669"/>
    <property type="project" value="InterPro"/>
</dbReference>
<dbReference type="PANTHER" id="PTHR43711">
    <property type="entry name" value="TWO-COMPONENT HISTIDINE KINASE"/>
    <property type="match status" value="1"/>
</dbReference>
<dbReference type="SUPFAM" id="SSF47384">
    <property type="entry name" value="Homodimeric domain of signal transducing histidine kinase"/>
    <property type="match status" value="1"/>
</dbReference>
<keyword evidence="5" id="KW-0808">Transferase</keyword>
<organism evidence="12 13">
    <name type="scientific">Cellulomonas soli</name>
    <dbReference type="NCBI Taxonomy" id="931535"/>
    <lineage>
        <taxon>Bacteria</taxon>
        <taxon>Bacillati</taxon>
        <taxon>Actinomycetota</taxon>
        <taxon>Actinomycetes</taxon>
        <taxon>Micrococcales</taxon>
        <taxon>Cellulomonadaceae</taxon>
        <taxon>Cellulomonas</taxon>
    </lineage>
</organism>
<proteinExistence type="predicted"/>
<evidence type="ECO:0000313" key="12">
    <source>
        <dbReference type="EMBL" id="GEP70299.1"/>
    </source>
</evidence>
<dbReference type="PROSITE" id="PS50109">
    <property type="entry name" value="HIS_KIN"/>
    <property type="match status" value="1"/>
</dbReference>
<keyword evidence="13" id="KW-1185">Reference proteome</keyword>
<dbReference type="InterPro" id="IPR036097">
    <property type="entry name" value="HisK_dim/P_sf"/>
</dbReference>
<dbReference type="InterPro" id="IPR005467">
    <property type="entry name" value="His_kinase_dom"/>
</dbReference>
<dbReference type="PRINTS" id="PR00344">
    <property type="entry name" value="BCTRLSENSOR"/>
</dbReference>
<accession>A0A512PGH0</accession>
<keyword evidence="6 12" id="KW-0418">Kinase</keyword>
<feature type="domain" description="PAC" evidence="11">
    <location>
        <begin position="282"/>
        <end position="334"/>
    </location>
</feature>
<feature type="transmembrane region" description="Helical" evidence="8">
    <location>
        <begin position="122"/>
        <end position="145"/>
    </location>
</feature>
<evidence type="ECO:0000256" key="1">
    <source>
        <dbReference type="ARBA" id="ARBA00000085"/>
    </source>
</evidence>
<evidence type="ECO:0000313" key="13">
    <source>
        <dbReference type="Proteomes" id="UP000321798"/>
    </source>
</evidence>
<name>A0A512PGH0_9CELL</name>
<evidence type="ECO:0000256" key="5">
    <source>
        <dbReference type="ARBA" id="ARBA00022679"/>
    </source>
</evidence>